<dbReference type="OrthoDB" id="3717802at2759"/>
<dbReference type="AlphaFoldDB" id="A0A9D4UAS0"/>
<reference evidence="2" key="1">
    <citation type="submission" date="2021-01" db="EMBL/GenBank/DDBJ databases">
        <title>Adiantum capillus-veneris genome.</title>
        <authorList>
            <person name="Fang Y."/>
            <person name="Liao Q."/>
        </authorList>
    </citation>
    <scope>NUCLEOTIDE SEQUENCE</scope>
    <source>
        <strain evidence="2">H3</strain>
        <tissue evidence="2">Leaf</tissue>
    </source>
</reference>
<feature type="region of interest" description="Disordered" evidence="1">
    <location>
        <begin position="28"/>
        <end position="59"/>
    </location>
</feature>
<gene>
    <name evidence="2" type="ORF">GOP47_0021251</name>
</gene>
<protein>
    <submittedName>
        <fullName evidence="2">Uncharacterized protein</fullName>
    </submittedName>
</protein>
<keyword evidence="3" id="KW-1185">Reference proteome</keyword>
<feature type="compositionally biased region" description="Basic and acidic residues" evidence="1">
    <location>
        <begin position="28"/>
        <end position="37"/>
    </location>
</feature>
<comment type="caution">
    <text evidence="2">The sequence shown here is derived from an EMBL/GenBank/DDBJ whole genome shotgun (WGS) entry which is preliminary data.</text>
</comment>
<accession>A0A9D4UAS0</accession>
<evidence type="ECO:0000313" key="3">
    <source>
        <dbReference type="Proteomes" id="UP000886520"/>
    </source>
</evidence>
<evidence type="ECO:0000256" key="1">
    <source>
        <dbReference type="SAM" id="MobiDB-lite"/>
    </source>
</evidence>
<dbReference type="EMBL" id="JABFUD020000020">
    <property type="protein sequence ID" value="KAI5064581.1"/>
    <property type="molecule type" value="Genomic_DNA"/>
</dbReference>
<evidence type="ECO:0000313" key="2">
    <source>
        <dbReference type="EMBL" id="KAI5064581.1"/>
    </source>
</evidence>
<organism evidence="2 3">
    <name type="scientific">Adiantum capillus-veneris</name>
    <name type="common">Maidenhair fern</name>
    <dbReference type="NCBI Taxonomy" id="13818"/>
    <lineage>
        <taxon>Eukaryota</taxon>
        <taxon>Viridiplantae</taxon>
        <taxon>Streptophyta</taxon>
        <taxon>Embryophyta</taxon>
        <taxon>Tracheophyta</taxon>
        <taxon>Polypodiopsida</taxon>
        <taxon>Polypodiidae</taxon>
        <taxon>Polypodiales</taxon>
        <taxon>Pteridineae</taxon>
        <taxon>Pteridaceae</taxon>
        <taxon>Vittarioideae</taxon>
        <taxon>Adiantum</taxon>
    </lineage>
</organism>
<name>A0A9D4UAS0_ADICA</name>
<proteinExistence type="predicted"/>
<sequence length="103" mass="11448">MEEDESNKIMRVPCAPACVCAVGRWRGETKQGGEARPEGSSAMTATKKRRQRVKERRGQGEARAVLMQFFLKRAECVGSKLGDGGVTEENGKVQERRVWCACM</sequence>
<dbReference type="Proteomes" id="UP000886520">
    <property type="component" value="Chromosome 20"/>
</dbReference>
<feature type="non-terminal residue" evidence="2">
    <location>
        <position position="103"/>
    </location>
</feature>
<feature type="compositionally biased region" description="Basic residues" evidence="1">
    <location>
        <begin position="46"/>
        <end position="55"/>
    </location>
</feature>